<dbReference type="PROSITE" id="PS00909">
    <property type="entry name" value="MR_MLE_2"/>
    <property type="match status" value="1"/>
</dbReference>
<dbReference type="AlphaFoldDB" id="A0A286U4Y0"/>
<dbReference type="InterPro" id="IPR029017">
    <property type="entry name" value="Enolase-like_N"/>
</dbReference>
<dbReference type="Proteomes" id="UP000217199">
    <property type="component" value="Unassembled WGS sequence"/>
</dbReference>
<evidence type="ECO:0000259" key="4">
    <source>
        <dbReference type="SMART" id="SM00922"/>
    </source>
</evidence>
<dbReference type="EMBL" id="NBII01000012">
    <property type="protein sequence ID" value="PAV14602.1"/>
    <property type="molecule type" value="Genomic_DNA"/>
</dbReference>
<protein>
    <recommendedName>
        <fullName evidence="4">Mandelate racemase/muconate lactonizing enzyme C-terminal domain-containing protein</fullName>
    </recommendedName>
</protein>
<dbReference type="Gene3D" id="3.30.390.10">
    <property type="entry name" value="Enolase-like, N-terminal domain"/>
    <property type="match status" value="1"/>
</dbReference>
<keyword evidence="6" id="KW-1185">Reference proteome</keyword>
<accession>A0A286U4Y0</accession>
<evidence type="ECO:0000256" key="3">
    <source>
        <dbReference type="ARBA" id="ARBA00022842"/>
    </source>
</evidence>
<dbReference type="SFLD" id="SFLDS00001">
    <property type="entry name" value="Enolase"/>
    <property type="match status" value="1"/>
</dbReference>
<gene>
    <name evidence="5" type="ORF">PNOK_0968000</name>
</gene>
<dbReference type="InterPro" id="IPR029065">
    <property type="entry name" value="Enolase_C-like"/>
</dbReference>
<evidence type="ECO:0000313" key="5">
    <source>
        <dbReference type="EMBL" id="PAV14602.1"/>
    </source>
</evidence>
<evidence type="ECO:0000256" key="1">
    <source>
        <dbReference type="ARBA" id="ARBA00001946"/>
    </source>
</evidence>
<sequence>MGVKIIGYETHDVRFPTSLSGDGTDAMNTECDYSSAYVSLFTDAPDNSLTGHGMTFTIGRGNEIVCDAIKLVAARLVGKEIEPLFVSMGKTLDYLLSDPQLRWIGPEKGVIHIATGAVGNALWDLFAKSRKKPLWKLVVDFTPEELVNATTFRYITDAITPEEALAMLQAKAASKAEREAKVREVGYPAYVTSAGWLGYSDEKVERLTREAVQAGFNHFKMKVGADRAADLRRGKIIRRVIDDVSLLPPGAPARDPNSEALKGKNAGPTGAVLMIDANQVWDVPEAIDYVRSLAEIKPWFIEEPTAPDDILGHAAVRRALAPLGIGVATGEHAHNRMVFKQLLQAQAIDVVQIDSCRLAGVSEVLAVLLMAAKFGVPVCPHAGGVGLCEYVIHLSLIDYIAVSGSMERNVLEFVDHLHEHFLHPCSINKQGRYNVPNNPVEGYSIEMYKNSIAEFEFPNGTYWKGVADEKAKAKSQ</sequence>
<evidence type="ECO:0000313" key="6">
    <source>
        <dbReference type="Proteomes" id="UP000217199"/>
    </source>
</evidence>
<reference evidence="5 6" key="1">
    <citation type="journal article" date="2017" name="Mol. Ecol.">
        <title>Comparative and population genomic landscape of Phellinus noxius: A hypervariable fungus causing root rot in trees.</title>
        <authorList>
            <person name="Chung C.L."/>
            <person name="Lee T.J."/>
            <person name="Akiba M."/>
            <person name="Lee H.H."/>
            <person name="Kuo T.H."/>
            <person name="Liu D."/>
            <person name="Ke H.M."/>
            <person name="Yokoi T."/>
            <person name="Roa M.B."/>
            <person name="Lu M.J."/>
            <person name="Chang Y.Y."/>
            <person name="Ann P.J."/>
            <person name="Tsai J.N."/>
            <person name="Chen C.Y."/>
            <person name="Tzean S.S."/>
            <person name="Ota Y."/>
            <person name="Hattori T."/>
            <person name="Sahashi N."/>
            <person name="Liou R.F."/>
            <person name="Kikuchi T."/>
            <person name="Tsai I.J."/>
        </authorList>
    </citation>
    <scope>NUCLEOTIDE SEQUENCE [LARGE SCALE GENOMIC DNA]</scope>
    <source>
        <strain evidence="5 6">FFPRI411160</strain>
    </source>
</reference>
<comment type="caution">
    <text evidence="5">The sequence shown here is derived from an EMBL/GenBank/DDBJ whole genome shotgun (WGS) entry which is preliminary data.</text>
</comment>
<dbReference type="GO" id="GO:0016052">
    <property type="term" value="P:carbohydrate catabolic process"/>
    <property type="evidence" value="ECO:0007669"/>
    <property type="project" value="TreeGrafter"/>
</dbReference>
<dbReference type="SUPFAM" id="SSF54826">
    <property type="entry name" value="Enolase N-terminal domain-like"/>
    <property type="match status" value="1"/>
</dbReference>
<dbReference type="SUPFAM" id="SSF51604">
    <property type="entry name" value="Enolase C-terminal domain-like"/>
    <property type="match status" value="1"/>
</dbReference>
<organism evidence="5 6">
    <name type="scientific">Pyrrhoderma noxium</name>
    <dbReference type="NCBI Taxonomy" id="2282107"/>
    <lineage>
        <taxon>Eukaryota</taxon>
        <taxon>Fungi</taxon>
        <taxon>Dikarya</taxon>
        <taxon>Basidiomycota</taxon>
        <taxon>Agaricomycotina</taxon>
        <taxon>Agaricomycetes</taxon>
        <taxon>Hymenochaetales</taxon>
        <taxon>Hymenochaetaceae</taxon>
        <taxon>Pyrrhoderma</taxon>
    </lineage>
</organism>
<dbReference type="OrthoDB" id="14161at2759"/>
<dbReference type="SFLD" id="SFLDG00179">
    <property type="entry name" value="mandelate_racemase"/>
    <property type="match status" value="1"/>
</dbReference>
<proteinExistence type="predicted"/>
<evidence type="ECO:0000256" key="2">
    <source>
        <dbReference type="ARBA" id="ARBA00022723"/>
    </source>
</evidence>
<feature type="domain" description="Mandelate racemase/muconate lactonizing enzyme C-terminal" evidence="4">
    <location>
        <begin position="201"/>
        <end position="323"/>
    </location>
</feature>
<dbReference type="Gene3D" id="3.20.20.120">
    <property type="entry name" value="Enolase-like C-terminal domain"/>
    <property type="match status" value="1"/>
</dbReference>
<dbReference type="GO" id="GO:0009063">
    <property type="term" value="P:amino acid catabolic process"/>
    <property type="evidence" value="ECO:0007669"/>
    <property type="project" value="InterPro"/>
</dbReference>
<dbReference type="Pfam" id="PF13378">
    <property type="entry name" value="MR_MLE_C"/>
    <property type="match status" value="1"/>
</dbReference>
<dbReference type="InterPro" id="IPR013342">
    <property type="entry name" value="Mandelate_racemase_C"/>
</dbReference>
<name>A0A286U4Y0_9AGAM</name>
<comment type="cofactor">
    <cofactor evidence="1">
        <name>Mg(2+)</name>
        <dbReference type="ChEBI" id="CHEBI:18420"/>
    </cofactor>
</comment>
<dbReference type="InterPro" id="IPR018110">
    <property type="entry name" value="Mandel_Rmase/mucon_lact_enz_CS"/>
</dbReference>
<keyword evidence="3" id="KW-0460">Magnesium</keyword>
<dbReference type="GO" id="GO:0016836">
    <property type="term" value="F:hydro-lyase activity"/>
    <property type="evidence" value="ECO:0007669"/>
    <property type="project" value="TreeGrafter"/>
</dbReference>
<dbReference type="GO" id="GO:0000287">
    <property type="term" value="F:magnesium ion binding"/>
    <property type="evidence" value="ECO:0007669"/>
    <property type="project" value="TreeGrafter"/>
</dbReference>
<dbReference type="InParanoid" id="A0A286U4Y0"/>
<keyword evidence="2" id="KW-0479">Metal-binding</keyword>
<dbReference type="SMART" id="SM00922">
    <property type="entry name" value="MR_MLE"/>
    <property type="match status" value="1"/>
</dbReference>
<dbReference type="PANTHER" id="PTHR13794">
    <property type="entry name" value="ENOLASE SUPERFAMILY, MANDELATE RACEMASE"/>
    <property type="match status" value="1"/>
</dbReference>
<dbReference type="PANTHER" id="PTHR13794:SF58">
    <property type="entry name" value="MITOCHONDRIAL ENOLASE SUPERFAMILY MEMBER 1"/>
    <property type="match status" value="1"/>
</dbReference>
<dbReference type="InterPro" id="IPR036849">
    <property type="entry name" value="Enolase-like_C_sf"/>
</dbReference>
<dbReference type="InterPro" id="IPR046945">
    <property type="entry name" value="RHMD-like"/>
</dbReference>
<dbReference type="STRING" id="2282107.A0A286U4Y0"/>